<name>A0A7W8E5E0_9BACT</name>
<evidence type="ECO:0000313" key="1">
    <source>
        <dbReference type="EMBL" id="MBB5059551.1"/>
    </source>
</evidence>
<organism evidence="1 2">
    <name type="scientific">Granulicella aggregans</name>
    <dbReference type="NCBI Taxonomy" id="474949"/>
    <lineage>
        <taxon>Bacteria</taxon>
        <taxon>Pseudomonadati</taxon>
        <taxon>Acidobacteriota</taxon>
        <taxon>Terriglobia</taxon>
        <taxon>Terriglobales</taxon>
        <taxon>Acidobacteriaceae</taxon>
        <taxon>Granulicella</taxon>
    </lineage>
</organism>
<dbReference type="AlphaFoldDB" id="A0A7W8E5E0"/>
<keyword evidence="2" id="KW-1185">Reference proteome</keyword>
<dbReference type="Proteomes" id="UP000540989">
    <property type="component" value="Unassembled WGS sequence"/>
</dbReference>
<accession>A0A7W8E5E0</accession>
<sequence length="41" mass="4433">MITLGARPKGLSTIVTTFPLASLFDSGIACPYTFIMVWIEA</sequence>
<evidence type="ECO:0000313" key="2">
    <source>
        <dbReference type="Proteomes" id="UP000540989"/>
    </source>
</evidence>
<protein>
    <submittedName>
        <fullName evidence="1">Uncharacterized protein</fullName>
    </submittedName>
</protein>
<gene>
    <name evidence="1" type="ORF">HDF16_004277</name>
</gene>
<comment type="caution">
    <text evidence="1">The sequence shown here is derived from an EMBL/GenBank/DDBJ whole genome shotgun (WGS) entry which is preliminary data.</text>
</comment>
<dbReference type="EMBL" id="JACHIP010000006">
    <property type="protein sequence ID" value="MBB5059551.1"/>
    <property type="molecule type" value="Genomic_DNA"/>
</dbReference>
<reference evidence="1 2" key="1">
    <citation type="submission" date="2020-08" db="EMBL/GenBank/DDBJ databases">
        <title>Genomic Encyclopedia of Type Strains, Phase IV (KMG-V): Genome sequencing to study the core and pangenomes of soil and plant-associated prokaryotes.</title>
        <authorList>
            <person name="Whitman W."/>
        </authorList>
    </citation>
    <scope>NUCLEOTIDE SEQUENCE [LARGE SCALE GENOMIC DNA]</scope>
    <source>
        <strain evidence="1 2">M8UP14</strain>
    </source>
</reference>
<proteinExistence type="predicted"/>